<keyword evidence="3" id="KW-1185">Reference proteome</keyword>
<evidence type="ECO:0000256" key="1">
    <source>
        <dbReference type="SAM" id="Phobius"/>
    </source>
</evidence>
<comment type="caution">
    <text evidence="2">The sequence shown here is derived from an EMBL/GenBank/DDBJ whole genome shotgun (WGS) entry which is preliminary data.</text>
</comment>
<dbReference type="AlphaFoldDB" id="A0A9P8CIY0"/>
<keyword evidence="1" id="KW-0812">Transmembrane</keyword>
<protein>
    <submittedName>
        <fullName evidence="2">Uncharacterized protein</fullName>
    </submittedName>
</protein>
<evidence type="ECO:0000313" key="3">
    <source>
        <dbReference type="Proteomes" id="UP000887226"/>
    </source>
</evidence>
<organism evidence="2 3">
    <name type="scientific">Calycina marina</name>
    <dbReference type="NCBI Taxonomy" id="1763456"/>
    <lineage>
        <taxon>Eukaryota</taxon>
        <taxon>Fungi</taxon>
        <taxon>Dikarya</taxon>
        <taxon>Ascomycota</taxon>
        <taxon>Pezizomycotina</taxon>
        <taxon>Leotiomycetes</taxon>
        <taxon>Helotiales</taxon>
        <taxon>Pezizellaceae</taxon>
        <taxon>Calycina</taxon>
    </lineage>
</organism>
<dbReference type="EMBL" id="MU253743">
    <property type="protein sequence ID" value="KAG9248758.1"/>
    <property type="molecule type" value="Genomic_DNA"/>
</dbReference>
<keyword evidence="1" id="KW-0472">Membrane</keyword>
<keyword evidence="1" id="KW-1133">Transmembrane helix</keyword>
<feature type="transmembrane region" description="Helical" evidence="1">
    <location>
        <begin position="96"/>
        <end position="116"/>
    </location>
</feature>
<name>A0A9P8CIY0_9HELO</name>
<dbReference type="Proteomes" id="UP000887226">
    <property type="component" value="Unassembled WGS sequence"/>
</dbReference>
<proteinExistence type="predicted"/>
<reference evidence="2" key="1">
    <citation type="journal article" date="2021" name="IMA Fungus">
        <title>Genomic characterization of three marine fungi, including Emericellopsis atlantica sp. nov. with signatures of a generalist lifestyle and marine biomass degradation.</title>
        <authorList>
            <person name="Hagestad O.C."/>
            <person name="Hou L."/>
            <person name="Andersen J.H."/>
            <person name="Hansen E.H."/>
            <person name="Altermark B."/>
            <person name="Li C."/>
            <person name="Kuhnert E."/>
            <person name="Cox R.J."/>
            <person name="Crous P.W."/>
            <person name="Spatafora J.W."/>
            <person name="Lail K."/>
            <person name="Amirebrahimi M."/>
            <person name="Lipzen A."/>
            <person name="Pangilinan J."/>
            <person name="Andreopoulos W."/>
            <person name="Hayes R.D."/>
            <person name="Ng V."/>
            <person name="Grigoriev I.V."/>
            <person name="Jackson S.A."/>
            <person name="Sutton T.D.S."/>
            <person name="Dobson A.D.W."/>
            <person name="Rama T."/>
        </authorList>
    </citation>
    <scope>NUCLEOTIDE SEQUENCE</scope>
    <source>
        <strain evidence="2">TRa3180A</strain>
    </source>
</reference>
<feature type="transmembrane region" description="Helical" evidence="1">
    <location>
        <begin position="60"/>
        <end position="84"/>
    </location>
</feature>
<accession>A0A9P8CIY0</accession>
<evidence type="ECO:0000313" key="2">
    <source>
        <dbReference type="EMBL" id="KAG9248758.1"/>
    </source>
</evidence>
<gene>
    <name evidence="2" type="ORF">BJ878DRAFT_486455</name>
</gene>
<sequence>MWSKSLSQVIYFLTKGCAGSELLSLILVLPSNPWNILARLQLCFSYIDIVFSHHHPNITLQALCLPIHYLVVLPFFVAIIVFSLRHHKHSRLDERLDDLVVLFLCNLYATGKLAYFQCYATKTSPVMHASNIQYRCTS</sequence>